<dbReference type="OrthoDB" id="6247875at2759"/>
<comment type="caution">
    <text evidence="4">The sequence shown here is derived from an EMBL/GenBank/DDBJ whole genome shotgun (WGS) entry which is preliminary data.</text>
</comment>
<feature type="region of interest" description="Disordered" evidence="2">
    <location>
        <begin position="110"/>
        <end position="145"/>
    </location>
</feature>
<keyword evidence="5" id="KW-1185">Reference proteome</keyword>
<gene>
    <name evidence="4" type="ORF">A7U60_g8315</name>
</gene>
<dbReference type="SUPFAM" id="SSF47095">
    <property type="entry name" value="HMG-box"/>
    <property type="match status" value="1"/>
</dbReference>
<feature type="compositionally biased region" description="Polar residues" evidence="2">
    <location>
        <begin position="129"/>
        <end position="145"/>
    </location>
</feature>
<sequence length="286" mass="31443">MPASRPPVRAAQTSYQSIANIDPKSSEAQLAYTRVYNVDPAPPPPPTRKRRAPNAFIVFRSFLIANRFIPPDITHQKDVSCYVAEKWRGMSASRRSEFFKLAEIERQRLETEPPSELAREGTARRRRSSVQQGVDAQSSSTGIPASSLYTFPSEVCAEGIQATDFGSPTLGIPSSIVGYSRSPAAPQPVRAIPPNLLQWDHEQSSDSSAPNTSTAHEVGSSPAYTLWPSVHGYDAEYSGVGNGIVQPDLAFTYGTDASWQTHLTLDDPLSFPYDCFFDPGFFEFYA</sequence>
<dbReference type="PROSITE" id="PS50118">
    <property type="entry name" value="HMG_BOX_2"/>
    <property type="match status" value="1"/>
</dbReference>
<evidence type="ECO:0000256" key="1">
    <source>
        <dbReference type="PROSITE-ProRule" id="PRU00267"/>
    </source>
</evidence>
<feature type="DNA-binding region" description="HMG box" evidence="1">
    <location>
        <begin position="49"/>
        <end position="117"/>
    </location>
</feature>
<reference evidence="4" key="1">
    <citation type="submission" date="2016-06" db="EMBL/GenBank/DDBJ databases">
        <title>Draft Genome sequence of the fungus Inonotus baumii.</title>
        <authorList>
            <person name="Zhu H."/>
            <person name="Lin W."/>
        </authorList>
    </citation>
    <scope>NUCLEOTIDE SEQUENCE</scope>
    <source>
        <strain evidence="4">821</strain>
    </source>
</reference>
<dbReference type="Gene3D" id="1.10.30.10">
    <property type="entry name" value="High mobility group box domain"/>
    <property type="match status" value="1"/>
</dbReference>
<evidence type="ECO:0000313" key="4">
    <source>
        <dbReference type="EMBL" id="OCB84790.1"/>
    </source>
</evidence>
<dbReference type="InterPro" id="IPR036910">
    <property type="entry name" value="HMG_box_dom_sf"/>
</dbReference>
<keyword evidence="1" id="KW-0539">Nucleus</keyword>
<dbReference type="EMBL" id="LNZH02000214">
    <property type="protein sequence ID" value="OCB84790.1"/>
    <property type="molecule type" value="Genomic_DNA"/>
</dbReference>
<dbReference type="Proteomes" id="UP000757232">
    <property type="component" value="Unassembled WGS sequence"/>
</dbReference>
<feature type="compositionally biased region" description="Polar residues" evidence="2">
    <location>
        <begin position="205"/>
        <end position="215"/>
    </location>
</feature>
<proteinExistence type="predicted"/>
<evidence type="ECO:0000313" key="5">
    <source>
        <dbReference type="Proteomes" id="UP000757232"/>
    </source>
</evidence>
<keyword evidence="1" id="KW-0238">DNA-binding</keyword>
<protein>
    <recommendedName>
        <fullName evidence="3">HMG box domain-containing protein</fullName>
    </recommendedName>
</protein>
<name>A0A9Q5HRS6_SANBA</name>
<dbReference type="GO" id="GO:0003677">
    <property type="term" value="F:DNA binding"/>
    <property type="evidence" value="ECO:0007669"/>
    <property type="project" value="UniProtKB-UniRule"/>
</dbReference>
<accession>A0A9Q5HRS6</accession>
<feature type="compositionally biased region" description="Basic and acidic residues" evidence="2">
    <location>
        <begin position="110"/>
        <end position="123"/>
    </location>
</feature>
<dbReference type="AlphaFoldDB" id="A0A9Q5HRS6"/>
<evidence type="ECO:0000256" key="2">
    <source>
        <dbReference type="SAM" id="MobiDB-lite"/>
    </source>
</evidence>
<dbReference type="GO" id="GO:0005634">
    <property type="term" value="C:nucleus"/>
    <property type="evidence" value="ECO:0007669"/>
    <property type="project" value="UniProtKB-UniRule"/>
</dbReference>
<evidence type="ECO:0000259" key="3">
    <source>
        <dbReference type="PROSITE" id="PS50118"/>
    </source>
</evidence>
<feature type="domain" description="HMG box" evidence="3">
    <location>
        <begin position="49"/>
        <end position="117"/>
    </location>
</feature>
<dbReference type="InterPro" id="IPR009071">
    <property type="entry name" value="HMG_box_dom"/>
</dbReference>
<feature type="region of interest" description="Disordered" evidence="2">
    <location>
        <begin position="200"/>
        <end position="220"/>
    </location>
</feature>
<feature type="region of interest" description="Disordered" evidence="2">
    <location>
        <begin position="1"/>
        <end position="20"/>
    </location>
</feature>
<organism evidence="4 5">
    <name type="scientific">Sanghuangporus baumii</name>
    <name type="common">Phellinus baumii</name>
    <dbReference type="NCBI Taxonomy" id="108892"/>
    <lineage>
        <taxon>Eukaryota</taxon>
        <taxon>Fungi</taxon>
        <taxon>Dikarya</taxon>
        <taxon>Basidiomycota</taxon>
        <taxon>Agaricomycotina</taxon>
        <taxon>Agaricomycetes</taxon>
        <taxon>Hymenochaetales</taxon>
        <taxon>Hymenochaetaceae</taxon>
        <taxon>Sanghuangporus</taxon>
    </lineage>
</organism>